<dbReference type="InterPro" id="IPR005046">
    <property type="entry name" value="DUF285"/>
</dbReference>
<dbReference type="EMBL" id="HG917868">
    <property type="protein sequence ID" value="CDM68949.1"/>
    <property type="molecule type" value="Genomic_DNA"/>
</dbReference>
<organism evidence="3 4">
    <name type="scientific">Clostridium bornimense</name>
    <dbReference type="NCBI Taxonomy" id="1216932"/>
    <lineage>
        <taxon>Bacteria</taxon>
        <taxon>Bacillati</taxon>
        <taxon>Bacillota</taxon>
        <taxon>Clostridia</taxon>
        <taxon>Eubacteriales</taxon>
        <taxon>Clostridiaceae</taxon>
        <taxon>Clostridium</taxon>
    </lineage>
</organism>
<dbReference type="eggNOG" id="COG4886">
    <property type="taxonomic scope" value="Bacteria"/>
</dbReference>
<protein>
    <submittedName>
        <fullName evidence="3">Uncharacterized protein</fullName>
    </submittedName>
</protein>
<dbReference type="PATRIC" id="fig|1216932.3.peg.1787"/>
<accession>W6RZC7</accession>
<dbReference type="RefSeq" id="WP_051483776.1">
    <property type="nucleotide sequence ID" value="NZ_HG917868.1"/>
</dbReference>
<dbReference type="Pfam" id="PF03382">
    <property type="entry name" value="DUF285"/>
    <property type="match status" value="3"/>
</dbReference>
<dbReference type="SUPFAM" id="SSF52058">
    <property type="entry name" value="L domain-like"/>
    <property type="match status" value="1"/>
</dbReference>
<sequence>MGKTNDKKKQQLKNIGTATALTLILVTSDVSILSNAMELDREVNVVSSSVGKEDLEQEVASQEINKQTTVDTFDLSNWEYKEYSKDIILNKYNGTNTDIVIPGEINGKQVKIGTMSCFSGIKSTITNLTFQEKNEKKVQVASNISESIFKDYTALESVDLSGLDASSTVIKMNNMFSGCSSLISVKFGDTFTTSTITNMNSMFNGCSSLVSIDLSLLNTSAVKDMSHMFKGCSSLTSVKFGDKFTTSQTTDMNSMFKGCSSLTSLDLSRFNTAQVTNISYMFDGCNSLTSLDLSSFSTEKVTNMRYMFNECNTLTSLNLNSFNTEQVISMDNMFRGCSSLISLDLSSFNTEKVTSMTNLFIGCNSLKDLNLSSFNTSQVTKMNNMFKDCTSLVNLNLSNFDTSQVIDMSYMFSDTAVVSLDLSNFDTSQVANMQGMFRNTENLKNIKFGDKFITSSVSDMSYMFCNTGLDNLDLSNFDTSQVTNMKAMFANLDNITVLDLSSFNLDKVTENNMKYMFAKNVTVESNGVIIENNSSNDAKELLIVTKDSKLKNYDYIADFCLPVGLTLDANGGEFENGEKVYSDLKINVIEGLDDATIEKEINDKLVIAPKPIRDGYEFISWEFKPTTGNTTSALDKLNQVYYAKWETESTMNPDESITSPGGSTVNPDGIVVVPEIEGSQESTNGIDSDIKPNEDNEAPKTGDAGVLGYIGLGLTSLLGIFINNRKKNN</sequence>
<keyword evidence="2" id="KW-1133">Transmembrane helix</keyword>
<dbReference type="OrthoDB" id="1901282at2"/>
<gene>
    <name evidence="3" type="ORF">CM240_1791</name>
</gene>
<reference evidence="3 4" key="1">
    <citation type="submission" date="2013-11" db="EMBL/GenBank/DDBJ databases">
        <title>Complete genome sequence of Clostridum sp. M2/40.</title>
        <authorList>
            <person name="Wibberg D."/>
            <person name="Puehler A."/>
            <person name="Schlueter A."/>
        </authorList>
    </citation>
    <scope>NUCLEOTIDE SEQUENCE [LARGE SCALE GENOMIC DNA]</scope>
    <source>
        <strain evidence="4">M2/40</strain>
    </source>
</reference>
<dbReference type="Proteomes" id="UP000019426">
    <property type="component" value="Chromosome M2/40_rep1"/>
</dbReference>
<dbReference type="GO" id="GO:0031146">
    <property type="term" value="P:SCF-dependent proteasomal ubiquitin-dependent protein catabolic process"/>
    <property type="evidence" value="ECO:0007669"/>
    <property type="project" value="TreeGrafter"/>
</dbReference>
<feature type="compositionally biased region" description="Basic and acidic residues" evidence="1">
    <location>
        <begin position="688"/>
        <end position="699"/>
    </location>
</feature>
<dbReference type="KEGG" id="clt:CM240_1791"/>
<dbReference type="InterPro" id="IPR032675">
    <property type="entry name" value="LRR_dom_sf"/>
</dbReference>
<keyword evidence="2" id="KW-0812">Transmembrane</keyword>
<feature type="transmembrane region" description="Helical" evidence="2">
    <location>
        <begin position="706"/>
        <end position="723"/>
    </location>
</feature>
<dbReference type="HOGENOM" id="CLU_379797_0_0_9"/>
<evidence type="ECO:0000256" key="1">
    <source>
        <dbReference type="SAM" id="MobiDB-lite"/>
    </source>
</evidence>
<evidence type="ECO:0000313" key="4">
    <source>
        <dbReference type="Proteomes" id="UP000019426"/>
    </source>
</evidence>
<keyword evidence="2" id="KW-0472">Membrane</keyword>
<dbReference type="PANTHER" id="PTHR13318">
    <property type="entry name" value="PARTNER OF PAIRED, ISOFORM B-RELATED"/>
    <property type="match status" value="1"/>
</dbReference>
<evidence type="ECO:0000313" key="3">
    <source>
        <dbReference type="EMBL" id="CDM68949.1"/>
    </source>
</evidence>
<keyword evidence="4" id="KW-1185">Reference proteome</keyword>
<feature type="region of interest" description="Disordered" evidence="1">
    <location>
        <begin position="677"/>
        <end position="699"/>
    </location>
</feature>
<proteinExistence type="predicted"/>
<dbReference type="GO" id="GO:0019005">
    <property type="term" value="C:SCF ubiquitin ligase complex"/>
    <property type="evidence" value="ECO:0007669"/>
    <property type="project" value="TreeGrafter"/>
</dbReference>
<dbReference type="AlphaFoldDB" id="W6RZC7"/>
<dbReference type="Gene3D" id="3.80.10.10">
    <property type="entry name" value="Ribonuclease Inhibitor"/>
    <property type="match status" value="3"/>
</dbReference>
<dbReference type="NCBIfam" id="TIGR02167">
    <property type="entry name" value="Liste_lipo_26"/>
    <property type="match status" value="10"/>
</dbReference>
<name>W6RZC7_9CLOT</name>
<dbReference type="InterPro" id="IPR011889">
    <property type="entry name" value="Liste_lipo_26"/>
</dbReference>
<evidence type="ECO:0000256" key="2">
    <source>
        <dbReference type="SAM" id="Phobius"/>
    </source>
</evidence>